<dbReference type="CDD" id="cd00093">
    <property type="entry name" value="HTH_XRE"/>
    <property type="match status" value="1"/>
</dbReference>
<gene>
    <name evidence="3" type="ORF">WMO28_03740</name>
</gene>
<dbReference type="InterPro" id="IPR001387">
    <property type="entry name" value="Cro/C1-type_HTH"/>
</dbReference>
<dbReference type="PANTHER" id="PTHR46558">
    <property type="entry name" value="TRACRIPTIONAL REGULATORY PROTEIN-RELATED-RELATED"/>
    <property type="match status" value="1"/>
</dbReference>
<accession>A0ABV1BBR0</accession>
<keyword evidence="1" id="KW-0238">DNA-binding</keyword>
<proteinExistence type="predicted"/>
<protein>
    <submittedName>
        <fullName evidence="3">Helix-turn-helix transcriptional regulator</fullName>
    </submittedName>
</protein>
<sequence length="109" mass="12407">MCVKKKEDSQFYKSGINIEYIQNNVRKSLVREYTYLRKLKGLTQAEVAERAGISRTNISRFESGEYNPTLEMLVKLATAMDLDILVTLKPKNNNDTECDNDVTSSPPTL</sequence>
<dbReference type="PROSITE" id="PS50943">
    <property type="entry name" value="HTH_CROC1"/>
    <property type="match status" value="1"/>
</dbReference>
<dbReference type="EMBL" id="JBBMEJ010000003">
    <property type="protein sequence ID" value="MEQ2370065.1"/>
    <property type="molecule type" value="Genomic_DNA"/>
</dbReference>
<comment type="caution">
    <text evidence="3">The sequence shown here is derived from an EMBL/GenBank/DDBJ whole genome shotgun (WGS) entry which is preliminary data.</text>
</comment>
<organism evidence="3 4">
    <name type="scientific">Blautia aquisgranensis</name>
    <dbReference type="NCBI Taxonomy" id="3133153"/>
    <lineage>
        <taxon>Bacteria</taxon>
        <taxon>Bacillati</taxon>
        <taxon>Bacillota</taxon>
        <taxon>Clostridia</taxon>
        <taxon>Lachnospirales</taxon>
        <taxon>Lachnospiraceae</taxon>
        <taxon>Blautia</taxon>
    </lineage>
</organism>
<evidence type="ECO:0000256" key="1">
    <source>
        <dbReference type="ARBA" id="ARBA00023125"/>
    </source>
</evidence>
<dbReference type="SMART" id="SM00530">
    <property type="entry name" value="HTH_XRE"/>
    <property type="match status" value="1"/>
</dbReference>
<evidence type="ECO:0000313" key="3">
    <source>
        <dbReference type="EMBL" id="MEQ2370065.1"/>
    </source>
</evidence>
<dbReference type="Pfam" id="PF01381">
    <property type="entry name" value="HTH_3"/>
    <property type="match status" value="1"/>
</dbReference>
<dbReference type="RefSeq" id="WP_016289755.1">
    <property type="nucleotide sequence ID" value="NZ_JBBMEJ010000003.1"/>
</dbReference>
<name>A0ABV1BBR0_9FIRM</name>
<dbReference type="Gene3D" id="1.10.260.40">
    <property type="entry name" value="lambda repressor-like DNA-binding domains"/>
    <property type="match status" value="1"/>
</dbReference>
<dbReference type="InterPro" id="IPR010982">
    <property type="entry name" value="Lambda_DNA-bd_dom_sf"/>
</dbReference>
<keyword evidence="4" id="KW-1185">Reference proteome</keyword>
<dbReference type="Proteomes" id="UP001473063">
    <property type="component" value="Unassembled WGS sequence"/>
</dbReference>
<evidence type="ECO:0000313" key="4">
    <source>
        <dbReference type="Proteomes" id="UP001473063"/>
    </source>
</evidence>
<dbReference type="PANTHER" id="PTHR46558:SF11">
    <property type="entry name" value="HTH-TYPE TRANSCRIPTIONAL REGULATOR XRE"/>
    <property type="match status" value="1"/>
</dbReference>
<dbReference type="SUPFAM" id="SSF47413">
    <property type="entry name" value="lambda repressor-like DNA-binding domains"/>
    <property type="match status" value="1"/>
</dbReference>
<feature type="domain" description="HTH cro/C1-type" evidence="2">
    <location>
        <begin position="35"/>
        <end position="85"/>
    </location>
</feature>
<evidence type="ECO:0000259" key="2">
    <source>
        <dbReference type="PROSITE" id="PS50943"/>
    </source>
</evidence>
<reference evidence="3 4" key="1">
    <citation type="submission" date="2024-03" db="EMBL/GenBank/DDBJ databases">
        <title>Human intestinal bacterial collection.</title>
        <authorList>
            <person name="Pauvert C."/>
            <person name="Hitch T.C.A."/>
            <person name="Clavel T."/>
        </authorList>
    </citation>
    <scope>NUCLEOTIDE SEQUENCE [LARGE SCALE GENOMIC DNA]</scope>
    <source>
        <strain evidence="3 4">CLA-JM-H16</strain>
    </source>
</reference>